<dbReference type="KEGG" id="add:HUW48_08995"/>
<dbReference type="EMBL" id="CP055153">
    <property type="protein sequence ID" value="QMU28167.1"/>
    <property type="molecule type" value="Genomic_DNA"/>
</dbReference>
<reference evidence="2 3" key="1">
    <citation type="submission" date="2020-06" db="EMBL/GenBank/DDBJ databases">
        <authorList>
            <person name="Hwang Y.J."/>
        </authorList>
    </citation>
    <scope>NUCLEOTIDE SEQUENCE [LARGE SCALE GENOMIC DNA]</scope>
    <source>
        <strain evidence="2 3">KUDC8001</strain>
    </source>
</reference>
<dbReference type="Gene3D" id="2.60.120.10">
    <property type="entry name" value="Jelly Rolls"/>
    <property type="match status" value="1"/>
</dbReference>
<keyword evidence="3" id="KW-1185">Reference proteome</keyword>
<dbReference type="InterPro" id="IPR018490">
    <property type="entry name" value="cNMP-bd_dom_sf"/>
</dbReference>
<dbReference type="AlphaFoldDB" id="A0A7L7L5S5"/>
<gene>
    <name evidence="2" type="ORF">HUW48_08995</name>
</gene>
<protein>
    <submittedName>
        <fullName evidence="2">Crp/Fnr family transcriptional regulator</fullName>
    </submittedName>
</protein>
<evidence type="ECO:0000259" key="1">
    <source>
        <dbReference type="Pfam" id="PF00027"/>
    </source>
</evidence>
<sequence>MVHPNTFLPLRQVLEAAGDITFSAEEFHQLTSYFKVRVLKKKEFFNHQNQYCRYVALVNSGCLRGFHTNDKGDELTLFFAFAGQWAGDKTSFYSGHPSISGIQALEKTEIVYVDKHDWETAMDRTPAFEKWYRRRSRETLEETQRKFIARQTESAEEKYLNLLKNEPAIVARIPQQYIASYFGIKPQSLSRVRKLISVDADFLT</sequence>
<proteinExistence type="predicted"/>
<dbReference type="InterPro" id="IPR000595">
    <property type="entry name" value="cNMP-bd_dom"/>
</dbReference>
<dbReference type="RefSeq" id="WP_182415355.1">
    <property type="nucleotide sequence ID" value="NZ_CP055153.1"/>
</dbReference>
<dbReference type="SUPFAM" id="SSF51206">
    <property type="entry name" value="cAMP-binding domain-like"/>
    <property type="match status" value="1"/>
</dbReference>
<evidence type="ECO:0000313" key="2">
    <source>
        <dbReference type="EMBL" id="QMU28167.1"/>
    </source>
</evidence>
<organism evidence="2 3">
    <name type="scientific">Adhaeribacter radiodurans</name>
    <dbReference type="NCBI Taxonomy" id="2745197"/>
    <lineage>
        <taxon>Bacteria</taxon>
        <taxon>Pseudomonadati</taxon>
        <taxon>Bacteroidota</taxon>
        <taxon>Cytophagia</taxon>
        <taxon>Cytophagales</taxon>
        <taxon>Hymenobacteraceae</taxon>
        <taxon>Adhaeribacter</taxon>
    </lineage>
</organism>
<feature type="domain" description="Cyclic nucleotide-binding" evidence="1">
    <location>
        <begin position="37"/>
        <end position="124"/>
    </location>
</feature>
<dbReference type="CDD" id="cd00038">
    <property type="entry name" value="CAP_ED"/>
    <property type="match status" value="1"/>
</dbReference>
<dbReference type="Proteomes" id="UP000514509">
    <property type="component" value="Chromosome"/>
</dbReference>
<dbReference type="Pfam" id="PF00027">
    <property type="entry name" value="cNMP_binding"/>
    <property type="match status" value="1"/>
</dbReference>
<name>A0A7L7L5S5_9BACT</name>
<evidence type="ECO:0000313" key="3">
    <source>
        <dbReference type="Proteomes" id="UP000514509"/>
    </source>
</evidence>
<reference evidence="2 3" key="2">
    <citation type="submission" date="2020-08" db="EMBL/GenBank/DDBJ databases">
        <title>Adhaeribacter dokdonensis sp. nov., isolated from the rhizosphere of Elymus tsukushiensis, a plant native to the Dokdo Islands, Republic of Korea.</title>
        <authorList>
            <person name="Ghim S.Y."/>
        </authorList>
    </citation>
    <scope>NUCLEOTIDE SEQUENCE [LARGE SCALE GENOMIC DNA]</scope>
    <source>
        <strain evidence="2 3">KUDC8001</strain>
    </source>
</reference>
<dbReference type="InterPro" id="IPR014710">
    <property type="entry name" value="RmlC-like_jellyroll"/>
</dbReference>
<accession>A0A7L7L5S5</accession>